<evidence type="ECO:0000256" key="5">
    <source>
        <dbReference type="ARBA" id="ARBA00022989"/>
    </source>
</evidence>
<keyword evidence="3" id="KW-1003">Cell membrane</keyword>
<reference evidence="10 11" key="1">
    <citation type="submission" date="2021-05" db="EMBL/GenBank/DDBJ databases">
        <title>Comparative genomic studies on the polysaccharide-degrading batcterial strains of the Flammeovirga genus.</title>
        <authorList>
            <person name="Zewei F."/>
            <person name="Zheng Z."/>
            <person name="Yu L."/>
            <person name="Ruyue G."/>
            <person name="Yanhong M."/>
            <person name="Yuanyuan C."/>
            <person name="Jingyan G."/>
            <person name="Wenjun H."/>
        </authorList>
    </citation>
    <scope>NUCLEOTIDE SEQUENCE [LARGE SCALE GENOMIC DNA]</scope>
    <source>
        <strain evidence="10 11">NBRC:100898</strain>
    </source>
</reference>
<dbReference type="Pfam" id="PF00893">
    <property type="entry name" value="Multi_Drug_Res"/>
    <property type="match status" value="1"/>
</dbReference>
<name>A0AAX1N2Q8_9BACT</name>
<sequence length="107" mass="11695">MHYIYLLLAIIAEVFATSALKSSEGYTKLYPSLVSILLYGVSFYLLSLTVKHIPIGVAYAVWSGLGIVLINAIGYFYYHDTINLSTIIGLLLIISGVIIVNLSTNAH</sequence>
<evidence type="ECO:0000256" key="8">
    <source>
        <dbReference type="RuleBase" id="RU003942"/>
    </source>
</evidence>
<dbReference type="PANTHER" id="PTHR30561">
    <property type="entry name" value="SMR FAMILY PROTON-DEPENDENT DRUG EFFLUX TRANSPORTER SUGE"/>
    <property type="match status" value="1"/>
</dbReference>
<dbReference type="AlphaFoldDB" id="A0AAX1N2Q8"/>
<dbReference type="InterPro" id="IPR045324">
    <property type="entry name" value="Small_multidrug_res"/>
</dbReference>
<dbReference type="GO" id="GO:1990961">
    <property type="term" value="P:xenobiotic detoxification by transmembrane export across the plasma membrane"/>
    <property type="evidence" value="ECO:0007669"/>
    <property type="project" value="UniProtKB-ARBA"/>
</dbReference>
<evidence type="ECO:0000313" key="11">
    <source>
        <dbReference type="Proteomes" id="UP000678679"/>
    </source>
</evidence>
<accession>A0AAX1N2Q8</accession>
<keyword evidence="2" id="KW-0813">Transport</keyword>
<evidence type="ECO:0000313" key="10">
    <source>
        <dbReference type="EMBL" id="QWG01825.1"/>
    </source>
</evidence>
<evidence type="ECO:0000256" key="2">
    <source>
        <dbReference type="ARBA" id="ARBA00022448"/>
    </source>
</evidence>
<dbReference type="RefSeq" id="WP_169665880.1">
    <property type="nucleotide sequence ID" value="NZ_CP076132.1"/>
</dbReference>
<dbReference type="Proteomes" id="UP000678679">
    <property type="component" value="Chromosome 1"/>
</dbReference>
<keyword evidence="11" id="KW-1185">Reference proteome</keyword>
<keyword evidence="6 9" id="KW-0472">Membrane</keyword>
<dbReference type="EMBL" id="CP076132">
    <property type="protein sequence ID" value="QWG01825.1"/>
    <property type="molecule type" value="Genomic_DNA"/>
</dbReference>
<dbReference type="PANTHER" id="PTHR30561:SF1">
    <property type="entry name" value="MULTIDRUG TRANSPORTER EMRE"/>
    <property type="match status" value="1"/>
</dbReference>
<keyword evidence="5 9" id="KW-1133">Transmembrane helix</keyword>
<evidence type="ECO:0000256" key="7">
    <source>
        <dbReference type="ARBA" id="ARBA00038032"/>
    </source>
</evidence>
<dbReference type="Gene3D" id="1.10.3730.20">
    <property type="match status" value="1"/>
</dbReference>
<comment type="subcellular location">
    <subcellularLocation>
        <location evidence="1 8">Cell membrane</location>
        <topology evidence="1 8">Multi-pass membrane protein</topology>
    </subcellularLocation>
</comment>
<dbReference type="FunFam" id="1.10.3730.20:FF:000001">
    <property type="entry name" value="Quaternary ammonium compound resistance transporter SugE"/>
    <property type="match status" value="1"/>
</dbReference>
<feature type="transmembrane region" description="Helical" evidence="9">
    <location>
        <begin position="84"/>
        <end position="102"/>
    </location>
</feature>
<gene>
    <name evidence="10" type="ORF">KMW28_19610</name>
</gene>
<comment type="similarity">
    <text evidence="7 8">Belongs to the drug/metabolite transporter (DMT) superfamily. Small multidrug resistance (SMR) (TC 2.A.7.1) family.</text>
</comment>
<proteinExistence type="inferred from homology"/>
<evidence type="ECO:0000256" key="3">
    <source>
        <dbReference type="ARBA" id="ARBA00022475"/>
    </source>
</evidence>
<dbReference type="InterPro" id="IPR000390">
    <property type="entry name" value="Small_drug/metabolite_transptr"/>
</dbReference>
<protein>
    <submittedName>
        <fullName evidence="10">Multidrug efflux SMR transporter</fullName>
    </submittedName>
</protein>
<organism evidence="10 11">
    <name type="scientific">Flammeovirga yaeyamensis</name>
    <dbReference type="NCBI Taxonomy" id="367791"/>
    <lineage>
        <taxon>Bacteria</taxon>
        <taxon>Pseudomonadati</taxon>
        <taxon>Bacteroidota</taxon>
        <taxon>Cytophagia</taxon>
        <taxon>Cytophagales</taxon>
        <taxon>Flammeovirgaceae</taxon>
        <taxon>Flammeovirga</taxon>
    </lineage>
</organism>
<evidence type="ECO:0000256" key="1">
    <source>
        <dbReference type="ARBA" id="ARBA00004651"/>
    </source>
</evidence>
<feature type="transmembrane region" description="Helical" evidence="9">
    <location>
        <begin position="32"/>
        <end position="50"/>
    </location>
</feature>
<dbReference type="GO" id="GO:0022857">
    <property type="term" value="F:transmembrane transporter activity"/>
    <property type="evidence" value="ECO:0007669"/>
    <property type="project" value="InterPro"/>
</dbReference>
<evidence type="ECO:0000256" key="6">
    <source>
        <dbReference type="ARBA" id="ARBA00023136"/>
    </source>
</evidence>
<dbReference type="KEGG" id="fya:KMW28_19610"/>
<dbReference type="GO" id="GO:0005886">
    <property type="term" value="C:plasma membrane"/>
    <property type="evidence" value="ECO:0007669"/>
    <property type="project" value="UniProtKB-SubCell"/>
</dbReference>
<dbReference type="SUPFAM" id="SSF103481">
    <property type="entry name" value="Multidrug resistance efflux transporter EmrE"/>
    <property type="match status" value="1"/>
</dbReference>
<dbReference type="InterPro" id="IPR037185">
    <property type="entry name" value="EmrE-like"/>
</dbReference>
<feature type="transmembrane region" description="Helical" evidence="9">
    <location>
        <begin position="57"/>
        <end position="78"/>
    </location>
</feature>
<evidence type="ECO:0000256" key="9">
    <source>
        <dbReference type="SAM" id="Phobius"/>
    </source>
</evidence>
<evidence type="ECO:0000256" key="4">
    <source>
        <dbReference type="ARBA" id="ARBA00022692"/>
    </source>
</evidence>
<keyword evidence="4 8" id="KW-0812">Transmembrane</keyword>